<feature type="non-terminal residue" evidence="1">
    <location>
        <position position="1"/>
    </location>
</feature>
<dbReference type="InterPro" id="IPR039261">
    <property type="entry name" value="FNR_nucleotide-bd"/>
</dbReference>
<dbReference type="STRING" id="363999.A0A439CMP8"/>
<comment type="caution">
    <text evidence="1">The sequence shown here is derived from an EMBL/GenBank/DDBJ whole genome shotgun (WGS) entry which is preliminary data.</text>
</comment>
<evidence type="ECO:0000313" key="1">
    <source>
        <dbReference type="EMBL" id="RWA03424.1"/>
    </source>
</evidence>
<dbReference type="Proteomes" id="UP000286045">
    <property type="component" value="Unassembled WGS sequence"/>
</dbReference>
<gene>
    <name evidence="1" type="ORF">EKO27_g11681</name>
</gene>
<keyword evidence="2" id="KW-1185">Reference proteome</keyword>
<protein>
    <recommendedName>
        <fullName evidence="3">Flavodoxin-like domain-containing protein</fullName>
    </recommendedName>
</protein>
<dbReference type="Gene3D" id="3.40.50.80">
    <property type="entry name" value="Nucleotide-binding domain of ferredoxin-NADP reductase (FNR) module"/>
    <property type="match status" value="1"/>
</dbReference>
<sequence>PRRAAQGRGRALWEQNAKLYICGSRAIGEGVKTEVVKMVINGKKERGDEDASEESVKEWWEGLRNVRYATDVFD</sequence>
<evidence type="ECO:0000313" key="2">
    <source>
        <dbReference type="Proteomes" id="UP000286045"/>
    </source>
</evidence>
<evidence type="ECO:0008006" key="3">
    <source>
        <dbReference type="Google" id="ProtNLM"/>
    </source>
</evidence>
<name>A0A439CMP8_9PEZI</name>
<reference evidence="1 2" key="1">
    <citation type="submission" date="2018-12" db="EMBL/GenBank/DDBJ databases">
        <title>Draft genome sequence of Xylaria grammica IHI A82.</title>
        <authorList>
            <person name="Buettner E."/>
            <person name="Kellner H."/>
        </authorList>
    </citation>
    <scope>NUCLEOTIDE SEQUENCE [LARGE SCALE GENOMIC DNA]</scope>
    <source>
        <strain evidence="1 2">IHI A82</strain>
    </source>
</reference>
<organism evidence="1 2">
    <name type="scientific">Xylaria grammica</name>
    <dbReference type="NCBI Taxonomy" id="363999"/>
    <lineage>
        <taxon>Eukaryota</taxon>
        <taxon>Fungi</taxon>
        <taxon>Dikarya</taxon>
        <taxon>Ascomycota</taxon>
        <taxon>Pezizomycotina</taxon>
        <taxon>Sordariomycetes</taxon>
        <taxon>Xylariomycetidae</taxon>
        <taxon>Xylariales</taxon>
        <taxon>Xylariaceae</taxon>
        <taxon>Xylaria</taxon>
    </lineage>
</organism>
<proteinExistence type="predicted"/>
<dbReference type="AlphaFoldDB" id="A0A439CMP8"/>
<accession>A0A439CMP8</accession>
<dbReference type="EMBL" id="RYZI01000800">
    <property type="protein sequence ID" value="RWA03424.1"/>
    <property type="molecule type" value="Genomic_DNA"/>
</dbReference>